<feature type="transmembrane region" description="Helical" evidence="4">
    <location>
        <begin position="20"/>
        <end position="43"/>
    </location>
</feature>
<proteinExistence type="predicted"/>
<comment type="subcellular location">
    <subcellularLocation>
        <location evidence="1">Cell membrane</location>
        <topology evidence="1">Multi-pass membrane protein</topology>
    </subcellularLocation>
</comment>
<keyword evidence="3" id="KW-1003">Cell membrane</keyword>
<keyword evidence="4" id="KW-1133">Transmembrane helix</keyword>
<dbReference type="AlphaFoldDB" id="A0A455U3Q0"/>
<dbReference type="KEGG" id="hsr:HSBAA_04170"/>
<organism evidence="5 6">
    <name type="scientific">Vreelandella sulfidaeris</name>
    <dbReference type="NCBI Taxonomy" id="115553"/>
    <lineage>
        <taxon>Bacteria</taxon>
        <taxon>Pseudomonadati</taxon>
        <taxon>Pseudomonadota</taxon>
        <taxon>Gammaproteobacteria</taxon>
        <taxon>Oceanospirillales</taxon>
        <taxon>Halomonadaceae</taxon>
        <taxon>Vreelandella</taxon>
    </lineage>
</organism>
<dbReference type="PANTHER" id="PTHR43163">
    <property type="entry name" value="DIPEPTIDE TRANSPORT SYSTEM PERMEASE PROTEIN DPPB-RELATED"/>
    <property type="match status" value="1"/>
</dbReference>
<dbReference type="EMBL" id="AP019514">
    <property type="protein sequence ID" value="BBI59111.1"/>
    <property type="molecule type" value="Genomic_DNA"/>
</dbReference>
<name>A0A455U3Q0_9GAMM</name>
<dbReference type="Proteomes" id="UP000320231">
    <property type="component" value="Chromosome"/>
</dbReference>
<keyword evidence="2" id="KW-0813">Transport</keyword>
<reference evidence="5 6" key="1">
    <citation type="journal article" date="2019" name="Microbiol. Resour. Announc.">
        <title>Complete Genome Sequence of Halomonas sulfidaeris Strain Esulfide1 Isolated from a Metal Sulfide Rock at a Depth of 2,200 Meters, Obtained Using Nanopore Sequencing.</title>
        <authorList>
            <person name="Saito M."/>
            <person name="Nishigata A."/>
            <person name="Galipon J."/>
            <person name="Arakawa K."/>
        </authorList>
    </citation>
    <scope>NUCLEOTIDE SEQUENCE [LARGE SCALE GENOMIC DNA]</scope>
    <source>
        <strain evidence="5 6">ATCC BAA-803</strain>
    </source>
</reference>
<evidence type="ECO:0000256" key="4">
    <source>
        <dbReference type="SAM" id="Phobius"/>
    </source>
</evidence>
<evidence type="ECO:0000313" key="6">
    <source>
        <dbReference type="Proteomes" id="UP000320231"/>
    </source>
</evidence>
<evidence type="ECO:0000313" key="5">
    <source>
        <dbReference type="EMBL" id="BBI59111.1"/>
    </source>
</evidence>
<dbReference type="PANTHER" id="PTHR43163:SF6">
    <property type="entry name" value="DIPEPTIDE TRANSPORT SYSTEM PERMEASE PROTEIN DPPB-RELATED"/>
    <property type="match status" value="1"/>
</dbReference>
<evidence type="ECO:0000256" key="2">
    <source>
        <dbReference type="ARBA" id="ARBA00022448"/>
    </source>
</evidence>
<evidence type="ECO:0008006" key="7">
    <source>
        <dbReference type="Google" id="ProtNLM"/>
    </source>
</evidence>
<protein>
    <recommendedName>
        <fullName evidence="7">ABC transmembrane type-1 domain-containing protein</fullName>
    </recommendedName>
</protein>
<evidence type="ECO:0000256" key="1">
    <source>
        <dbReference type="ARBA" id="ARBA00004651"/>
    </source>
</evidence>
<dbReference type="GO" id="GO:0005886">
    <property type="term" value="C:plasma membrane"/>
    <property type="evidence" value="ECO:0007669"/>
    <property type="project" value="UniProtKB-SubCell"/>
</dbReference>
<keyword evidence="4" id="KW-0472">Membrane</keyword>
<sequence>MLVLLLSITFNLLPPSGMEGFSSFIMPAATMGIILIATNVRLVRTTMLDTLRSQYIMVARAKAFPTRSYSTNMRCVTAPFR</sequence>
<evidence type="ECO:0000256" key="3">
    <source>
        <dbReference type="ARBA" id="ARBA00022475"/>
    </source>
</evidence>
<gene>
    <name evidence="5" type="ORF">HSBAA_04170</name>
</gene>
<keyword evidence="4" id="KW-0812">Transmembrane</keyword>
<accession>A0A455U3Q0</accession>